<dbReference type="HOGENOM" id="CLU_020066_0_0_9"/>
<evidence type="ECO:0000313" key="2">
    <source>
        <dbReference type="EMBL" id="AJY74294.1"/>
    </source>
</evidence>
<gene>
    <name evidence="2" type="ORF">VN24_06495</name>
</gene>
<reference evidence="3" key="2">
    <citation type="submission" date="2015-03" db="EMBL/GenBank/DDBJ databases">
        <title>Genome sequence of Paenibacillus beijingensis strain DSM 24997T.</title>
        <authorList>
            <person name="Kwak Y."/>
            <person name="Shin J.-H."/>
        </authorList>
    </citation>
    <scope>NUCLEOTIDE SEQUENCE [LARGE SCALE GENOMIC DNA]</scope>
    <source>
        <strain evidence="3">DSM 24997</strain>
    </source>
</reference>
<keyword evidence="3" id="KW-1185">Reference proteome</keyword>
<dbReference type="PATRIC" id="fig|1126833.4.peg.1413"/>
<dbReference type="EMBL" id="CP011058">
    <property type="protein sequence ID" value="AJY74294.1"/>
    <property type="molecule type" value="Genomic_DNA"/>
</dbReference>
<dbReference type="InterPro" id="IPR018310">
    <property type="entry name" value="Put_endonuclease_Z1-dom"/>
</dbReference>
<feature type="domain" description="Putative endonuclease Z1" evidence="1">
    <location>
        <begin position="291"/>
        <end position="508"/>
    </location>
</feature>
<dbReference type="STRING" id="1126833.VN24_06495"/>
<evidence type="ECO:0000259" key="1">
    <source>
        <dbReference type="Pfam" id="PF10593"/>
    </source>
</evidence>
<reference evidence="2 3" key="1">
    <citation type="journal article" date="2015" name="J. Biotechnol.">
        <title>Complete genome sequence of Paenibacillus beijingensis 7188(T) (=DSM 24997(T)), a novel rhizobacterium from jujube garden soil.</title>
        <authorList>
            <person name="Kwak Y."/>
            <person name="Shin J.H."/>
        </authorList>
    </citation>
    <scope>NUCLEOTIDE SEQUENCE [LARGE SCALE GENOMIC DNA]</scope>
    <source>
        <strain evidence="2 3">DSM 24997</strain>
    </source>
</reference>
<evidence type="ECO:0000313" key="3">
    <source>
        <dbReference type="Proteomes" id="UP000032633"/>
    </source>
</evidence>
<dbReference type="AlphaFoldDB" id="A0A0D5NFY9"/>
<name>A0A0D5NFY9_9BACL</name>
<dbReference type="RefSeq" id="WP_045669730.1">
    <property type="nucleotide sequence ID" value="NZ_CP011058.1"/>
</dbReference>
<dbReference type="Pfam" id="PF10593">
    <property type="entry name" value="Z1"/>
    <property type="match status" value="1"/>
</dbReference>
<organism evidence="2 3">
    <name type="scientific">Paenibacillus beijingensis</name>
    <dbReference type="NCBI Taxonomy" id="1126833"/>
    <lineage>
        <taxon>Bacteria</taxon>
        <taxon>Bacillati</taxon>
        <taxon>Bacillota</taxon>
        <taxon>Bacilli</taxon>
        <taxon>Bacillales</taxon>
        <taxon>Paenibacillaceae</taxon>
        <taxon>Paenibacillus</taxon>
    </lineage>
</organism>
<dbReference type="Proteomes" id="UP000032633">
    <property type="component" value="Chromosome"/>
</dbReference>
<protein>
    <recommendedName>
        <fullName evidence="1">Putative endonuclease Z1 domain-containing protein</fullName>
    </recommendedName>
</protein>
<dbReference type="OrthoDB" id="436461at2"/>
<accession>A0A0D5NFY9</accession>
<dbReference type="KEGG" id="pbj:VN24_06495"/>
<sequence>MDKTIEMKVKNNSNSWPIISDGFFRMKMTEQLTKDDIPRDAVDKIFQNSINILSNCPNPKDENPNSKTGIIIGKVQSGKTSNFISLMALAFDNDYDIIVVLGGTKNILLGQNVARIRSYFSNIEMDKMVILATNQNESILNPTAIKQFIQEKRKVVIVGLKGKVRINTIAGIFSDPILCNVPTLVIDDEGDQATLNTQASRNSMSATYEAAVTLKARLQRHCFLSITATPQANILIKTCDQLSPDFGSLVYPGDDYCGLDEFHGEIQDTYIKLIPDNEPSILEDVGLPLSFYKALAAFFIGGAIRVYRGDNRNHAMLIHPSQRKYDHQIVLRKVNSVLNEWREHARAKLDGIEDISYQNLSTHLEKAYVDFQNDGVILPSFSELENYILECIGMCPDAHLCNGDEDASENSRFYRVNIFVGGNLVERGLTIKGLAVTYIIRRARGVSNVDNTEQRARWFGYKRSFLDVCRVFTTQPIKDDFSSILEHDDDLWATIERAELRGAHFKEIPRVFVLANKMLNMTRRNVARAERFSFSEWNKQDILLLNRLSVDSNSAYISAFRDRHHDLIEILDYHGVNKHAFIKGLDFFELKRTLLDHLVFPKTSVLDQTFFNKIEEALIKSDINPVVDILWIRDTAHETRTISSSGKINQLFQGRNSNQGSKTYYPGDSNMVTIERSDVMQLQIHFIKPKNFPEINYYSPAIALYVPVAYSEQMERLVGQI</sequence>
<proteinExistence type="predicted"/>